<dbReference type="InterPro" id="IPR011042">
    <property type="entry name" value="6-blade_b-propeller_TolB-like"/>
</dbReference>
<name>A0A7W9IIC1_9ACTN</name>
<feature type="transmembrane region" description="Helical" evidence="2">
    <location>
        <begin position="42"/>
        <end position="65"/>
    </location>
</feature>
<sequence>MNDIEDRLSRLLDGAADRAPQVTPGLLAGITERHRRRRARNAAVSAAVAVVMVAGGAGTAVRALGEQDARKPATNVTGTPSPAKEREGEERPQHIEKVWPEAVHRIPAKLPDGRAHYPQLLLDDRTLLVMTGVNDGPRQFLWTYDLKSGTPRRIAEIPPMKGAVAFADDIAAGGGNIVWWTSYKEPGKQRVARIWTVPAGGGRPRTVADIPLENVKKKGHIGEMAVAGTDVVFSHESGGVYRVPLRGGRPEAVPGTEGYRLLQWPWASRHSRQAVHHELLDVQTGQRRDAVVKPGESRLVCGVQRCIGAVMRADGAARSGFVRDRDGSRESELPSRAYFLAEMFRLERFVMRVLPEGVVLHDVNTGTSADLGLRPRKGGGMAIPDGGFDRLMTYAVGKTMYVVDLAAIK</sequence>
<dbReference type="EMBL" id="JACHMP010000001">
    <property type="protein sequence ID" value="MBB5820673.1"/>
    <property type="molecule type" value="Genomic_DNA"/>
</dbReference>
<keyword evidence="4" id="KW-1185">Reference proteome</keyword>
<dbReference type="Proteomes" id="UP000540685">
    <property type="component" value="Unassembled WGS sequence"/>
</dbReference>
<evidence type="ECO:0000256" key="1">
    <source>
        <dbReference type="SAM" id="MobiDB-lite"/>
    </source>
</evidence>
<gene>
    <name evidence="3" type="ORF">F4562_003735</name>
</gene>
<dbReference type="AlphaFoldDB" id="A0A7W9IIC1"/>
<dbReference type="RefSeq" id="WP_184543055.1">
    <property type="nucleotide sequence ID" value="NZ_JACHMP010000001.1"/>
</dbReference>
<feature type="compositionally biased region" description="Basic and acidic residues" evidence="1">
    <location>
        <begin position="83"/>
        <end position="93"/>
    </location>
</feature>
<feature type="region of interest" description="Disordered" evidence="1">
    <location>
        <begin position="65"/>
        <end position="93"/>
    </location>
</feature>
<evidence type="ECO:0000256" key="2">
    <source>
        <dbReference type="SAM" id="Phobius"/>
    </source>
</evidence>
<comment type="caution">
    <text evidence="3">The sequence shown here is derived from an EMBL/GenBank/DDBJ whole genome shotgun (WGS) entry which is preliminary data.</text>
</comment>
<accession>A0A7W9IIC1</accession>
<keyword evidence="2" id="KW-0472">Membrane</keyword>
<dbReference type="Gene3D" id="2.120.10.30">
    <property type="entry name" value="TolB, C-terminal domain"/>
    <property type="match status" value="1"/>
</dbReference>
<reference evidence="3 4" key="1">
    <citation type="submission" date="2020-08" db="EMBL/GenBank/DDBJ databases">
        <title>Sequencing the genomes of 1000 actinobacteria strains.</title>
        <authorList>
            <person name="Klenk H.-P."/>
        </authorList>
    </citation>
    <scope>NUCLEOTIDE SEQUENCE [LARGE SCALE GENOMIC DNA]</scope>
    <source>
        <strain evidence="3 4">DSM 46887</strain>
    </source>
</reference>
<evidence type="ECO:0000313" key="4">
    <source>
        <dbReference type="Proteomes" id="UP000540685"/>
    </source>
</evidence>
<keyword evidence="2" id="KW-0812">Transmembrane</keyword>
<dbReference type="SUPFAM" id="SSF69304">
    <property type="entry name" value="Tricorn protease N-terminal domain"/>
    <property type="match status" value="1"/>
</dbReference>
<evidence type="ECO:0000313" key="3">
    <source>
        <dbReference type="EMBL" id="MBB5820673.1"/>
    </source>
</evidence>
<keyword evidence="2" id="KW-1133">Transmembrane helix</keyword>
<organism evidence="3 4">
    <name type="scientific">Streptosporangium becharense</name>
    <dbReference type="NCBI Taxonomy" id="1816182"/>
    <lineage>
        <taxon>Bacteria</taxon>
        <taxon>Bacillati</taxon>
        <taxon>Actinomycetota</taxon>
        <taxon>Actinomycetes</taxon>
        <taxon>Streptosporangiales</taxon>
        <taxon>Streptosporangiaceae</taxon>
        <taxon>Streptosporangium</taxon>
    </lineage>
</organism>
<proteinExistence type="predicted"/>
<protein>
    <submittedName>
        <fullName evidence="3">Uncharacterized protein</fullName>
    </submittedName>
</protein>